<feature type="region of interest" description="Disordered" evidence="1">
    <location>
        <begin position="668"/>
        <end position="699"/>
    </location>
</feature>
<keyword evidence="3" id="KW-1185">Reference proteome</keyword>
<protein>
    <submittedName>
        <fullName evidence="2">Uncharacterized protein</fullName>
    </submittedName>
</protein>
<evidence type="ECO:0000256" key="1">
    <source>
        <dbReference type="SAM" id="MobiDB-lite"/>
    </source>
</evidence>
<name>A0A1V6NIS5_PENPO</name>
<dbReference type="STRING" id="60169.A0A1V6NIS5"/>
<accession>A0A1V6NIS5</accession>
<evidence type="ECO:0000313" key="3">
    <source>
        <dbReference type="Proteomes" id="UP000191408"/>
    </source>
</evidence>
<dbReference type="OrthoDB" id="2269179at2759"/>
<gene>
    <name evidence="2" type="ORF">PENPOL_c007G10277</name>
</gene>
<evidence type="ECO:0000313" key="2">
    <source>
        <dbReference type="EMBL" id="OQD64593.1"/>
    </source>
</evidence>
<proteinExistence type="predicted"/>
<sequence length="995" mass="113893">MVSRDRSNSYVGTSSPVFVPRRRRYSEDSLRLTHVRSQHNLQVTVSKTIINRLATYGVDTRAINKVTIEHCLPIDNDWVAWEDLLNNPLGVSDATLSKMLRLRPVSGSHPWINSKVKLNGDRTYVLYIRSFVLKAHELRDIIMSFHGSGIETRTTLSWLDCINIMQPAQRVYVRYVGQTCRSGAVRFREDLLRWQRGFISKFFQVMGELYPQSLDSAAVYELRGSYLPNIAEQREQALIVLLGLPSLLNQRLWPVNLFTPNQAHEESFRKLGTRTIARLSISEFHPLHDLVPLEDWAKKVQVYAETHPLSVCFWKNKVHPFSDSLRHMIIEQGRPLAFEGKFVLFLVVGDRQTALAYRKASAFFSRSSDTSALLKGFLTRLWSWEYDRPMNHAKYDICRLIAAGAMPFVDFCPWLKAEGADVLEASRLLKEYTSFVKPIIILSLAARPSSVVASGFSHAFGYPQSCKFREKVGRLNLIHCETDFCCIQIPCFHPGLARYSVNPETFAKVLDMTLWILLLAISVVLDSAATFEGRSREDWCIYIKNNVEKTLNDQNFYSHYDDLKAQLHGERPKWRSTTLNMRERSHLAVASRPIKDRFLMVGFALDEPGSSRRRQQAWTLWHLNIPELHSHINRQRKDDWFLWANNLTKGTSFLADASVSAILGSGATLASQERPRRQQLSPGTTERPRKRQKLQQEPIKKNEAITISEGLHVPTDRDIVPSSIRRFLEDLSFKSSGPVNHQEVVRLVSSELSIALLPSQLVDACQLLEQEWGISRPSRFQAQYQQSWNGAPVAIWRNSKFAIFWEDPDGQKFKFVLCTPSSTSQALSSKGKFIFFTQDGIDLWDDNGTPYRTQEGTLGTGASATFPLCRLFHTQDQEYLGYQLVRLWEQETGLTWNSVVAQQLRRASGMTEANAPGSVNEICAKVFQGQSRSLVCLNWPTEKLQPYQGNPQPSDALWLLQRCLHDNWPMGGVVFIGDPSKFIWRLDNFWVKLWK</sequence>
<reference evidence="3" key="1">
    <citation type="journal article" date="2017" name="Nat. Microbiol.">
        <title>Global analysis of biosynthetic gene clusters reveals vast potential of secondary metabolite production in Penicillium species.</title>
        <authorList>
            <person name="Nielsen J.C."/>
            <person name="Grijseels S."/>
            <person name="Prigent S."/>
            <person name="Ji B."/>
            <person name="Dainat J."/>
            <person name="Nielsen K.F."/>
            <person name="Frisvad J.C."/>
            <person name="Workman M."/>
            <person name="Nielsen J."/>
        </authorList>
    </citation>
    <scope>NUCLEOTIDE SEQUENCE [LARGE SCALE GENOMIC DNA]</scope>
    <source>
        <strain evidence="3">IBT 4502</strain>
    </source>
</reference>
<dbReference type="AlphaFoldDB" id="A0A1V6NIS5"/>
<organism evidence="2 3">
    <name type="scientific">Penicillium polonicum</name>
    <dbReference type="NCBI Taxonomy" id="60169"/>
    <lineage>
        <taxon>Eukaryota</taxon>
        <taxon>Fungi</taxon>
        <taxon>Dikarya</taxon>
        <taxon>Ascomycota</taxon>
        <taxon>Pezizomycotina</taxon>
        <taxon>Eurotiomycetes</taxon>
        <taxon>Eurotiomycetidae</taxon>
        <taxon>Eurotiales</taxon>
        <taxon>Aspergillaceae</taxon>
        <taxon>Penicillium</taxon>
    </lineage>
</organism>
<dbReference type="Proteomes" id="UP000191408">
    <property type="component" value="Unassembled WGS sequence"/>
</dbReference>
<comment type="caution">
    <text evidence="2">The sequence shown here is derived from an EMBL/GenBank/DDBJ whole genome shotgun (WGS) entry which is preliminary data.</text>
</comment>
<dbReference type="EMBL" id="MDYM01000007">
    <property type="protein sequence ID" value="OQD64593.1"/>
    <property type="molecule type" value="Genomic_DNA"/>
</dbReference>